<dbReference type="GO" id="GO:0006874">
    <property type="term" value="P:intracellular calcium ion homeostasis"/>
    <property type="evidence" value="ECO:0007669"/>
    <property type="project" value="TreeGrafter"/>
</dbReference>
<protein>
    <recommendedName>
        <fullName evidence="7">Endothelin-like toxin domain-containing protein</fullName>
    </recommendedName>
</protein>
<feature type="domain" description="Endothelin-like toxin" evidence="7">
    <location>
        <begin position="21"/>
        <end position="42"/>
    </location>
</feature>
<dbReference type="GO" id="GO:0005615">
    <property type="term" value="C:extracellular space"/>
    <property type="evidence" value="ECO:0007669"/>
    <property type="project" value="TreeGrafter"/>
</dbReference>
<dbReference type="GO" id="GO:0019229">
    <property type="term" value="P:regulation of vasoconstriction"/>
    <property type="evidence" value="ECO:0007669"/>
    <property type="project" value="InterPro"/>
</dbReference>
<feature type="domain" description="Endothelin-like toxin" evidence="7">
    <location>
        <begin position="67"/>
        <end position="88"/>
    </location>
</feature>
<dbReference type="InterPro" id="IPR001928">
    <property type="entry name" value="Endothln-like_toxin"/>
</dbReference>
<dbReference type="InterPro" id="IPR020475">
    <property type="entry name" value="Endothelin"/>
</dbReference>
<reference evidence="8" key="1">
    <citation type="journal article" date="2023" name="Science">
        <title>Genome structures resolve the early diversification of teleost fishes.</title>
        <authorList>
            <person name="Parey E."/>
            <person name="Louis A."/>
            <person name="Montfort J."/>
            <person name="Bouchez O."/>
            <person name="Roques C."/>
            <person name="Iampietro C."/>
            <person name="Lluch J."/>
            <person name="Castinel A."/>
            <person name="Donnadieu C."/>
            <person name="Desvignes T."/>
            <person name="Floi Bucao C."/>
            <person name="Jouanno E."/>
            <person name="Wen M."/>
            <person name="Mejri S."/>
            <person name="Dirks R."/>
            <person name="Jansen H."/>
            <person name="Henkel C."/>
            <person name="Chen W.J."/>
            <person name="Zahm M."/>
            <person name="Cabau C."/>
            <person name="Klopp C."/>
            <person name="Thompson A.W."/>
            <person name="Robinson-Rechavi M."/>
            <person name="Braasch I."/>
            <person name="Lecointre G."/>
            <person name="Bobe J."/>
            <person name="Postlethwait J.H."/>
            <person name="Berthelot C."/>
            <person name="Roest Crollius H."/>
            <person name="Guiguen Y."/>
        </authorList>
    </citation>
    <scope>NUCLEOTIDE SEQUENCE</scope>
    <source>
        <strain evidence="8">NC1722</strain>
    </source>
</reference>
<keyword evidence="3" id="KW-0964">Secreted</keyword>
<evidence type="ECO:0000259" key="7">
    <source>
        <dbReference type="SMART" id="SM00272"/>
    </source>
</evidence>
<gene>
    <name evidence="8" type="ORF">AAFF_G00020400</name>
</gene>
<dbReference type="GO" id="GO:0003100">
    <property type="term" value="P:regulation of systemic arterial blood pressure by endothelin"/>
    <property type="evidence" value="ECO:0007669"/>
    <property type="project" value="TreeGrafter"/>
</dbReference>
<evidence type="ECO:0000313" key="9">
    <source>
        <dbReference type="Proteomes" id="UP001221898"/>
    </source>
</evidence>
<keyword evidence="9" id="KW-1185">Reference proteome</keyword>
<evidence type="ECO:0000256" key="1">
    <source>
        <dbReference type="ARBA" id="ARBA00004613"/>
    </source>
</evidence>
<keyword evidence="4" id="KW-0838">Vasoactive</keyword>
<feature type="compositionally biased region" description="Basic and acidic residues" evidence="6">
    <location>
        <begin position="104"/>
        <end position="124"/>
    </location>
</feature>
<evidence type="ECO:0000256" key="5">
    <source>
        <dbReference type="ARBA" id="ARBA00023322"/>
    </source>
</evidence>
<dbReference type="InterPro" id="IPR019764">
    <property type="entry name" value="Endothelin_toxin_CS"/>
</dbReference>
<proteinExistence type="inferred from homology"/>
<dbReference type="PANTHER" id="PTHR13874:SF12">
    <property type="entry name" value="ENDOTHELIN-3A"/>
    <property type="match status" value="1"/>
</dbReference>
<dbReference type="SMART" id="SM00272">
    <property type="entry name" value="END"/>
    <property type="match status" value="2"/>
</dbReference>
<sequence length="124" mass="14319">MAQREGFQAQLRERAAPRVKRCSCENLRDKECVYFCHIGIVWINTPGQIVPYGVGSFPVRLRREAARCVCVDGSDSQCHRFCTALHLLKRQVGITPFKRMFPSKSREKYKSGQQMEEKLPIQET</sequence>
<evidence type="ECO:0000313" key="8">
    <source>
        <dbReference type="EMBL" id="KAJ8396173.1"/>
    </source>
</evidence>
<dbReference type="GO" id="GO:0005179">
    <property type="term" value="F:hormone activity"/>
    <property type="evidence" value="ECO:0007669"/>
    <property type="project" value="TreeGrafter"/>
</dbReference>
<evidence type="ECO:0000256" key="3">
    <source>
        <dbReference type="ARBA" id="ARBA00022525"/>
    </source>
</evidence>
<dbReference type="PROSITE" id="PS00270">
    <property type="entry name" value="ENDOTHELIN"/>
    <property type="match status" value="2"/>
</dbReference>
<comment type="subcellular location">
    <subcellularLocation>
        <location evidence="1">Secreted</location>
    </subcellularLocation>
</comment>
<dbReference type="EMBL" id="JAINUG010000108">
    <property type="protein sequence ID" value="KAJ8396173.1"/>
    <property type="molecule type" value="Genomic_DNA"/>
</dbReference>
<dbReference type="PANTHER" id="PTHR13874">
    <property type="entry name" value="ENDOTHELIN"/>
    <property type="match status" value="1"/>
</dbReference>
<keyword evidence="5" id="KW-0839">Vasoconstrictor</keyword>
<dbReference type="AlphaFoldDB" id="A0AAD7S573"/>
<organism evidence="8 9">
    <name type="scientific">Aldrovandia affinis</name>
    <dbReference type="NCBI Taxonomy" id="143900"/>
    <lineage>
        <taxon>Eukaryota</taxon>
        <taxon>Metazoa</taxon>
        <taxon>Chordata</taxon>
        <taxon>Craniata</taxon>
        <taxon>Vertebrata</taxon>
        <taxon>Euteleostomi</taxon>
        <taxon>Actinopterygii</taxon>
        <taxon>Neopterygii</taxon>
        <taxon>Teleostei</taxon>
        <taxon>Notacanthiformes</taxon>
        <taxon>Halosauridae</taxon>
        <taxon>Aldrovandia</taxon>
    </lineage>
</organism>
<dbReference type="GO" id="GO:0031708">
    <property type="term" value="F:endothelin B receptor binding"/>
    <property type="evidence" value="ECO:0007669"/>
    <property type="project" value="TreeGrafter"/>
</dbReference>
<evidence type="ECO:0000256" key="2">
    <source>
        <dbReference type="ARBA" id="ARBA00010959"/>
    </source>
</evidence>
<comment type="similarity">
    <text evidence="2">Belongs to the endothelin/sarafotoxin family.</text>
</comment>
<dbReference type="Proteomes" id="UP001221898">
    <property type="component" value="Unassembled WGS sequence"/>
</dbReference>
<dbReference type="Pfam" id="PF00322">
    <property type="entry name" value="Endothelin"/>
    <property type="match status" value="1"/>
</dbReference>
<evidence type="ECO:0000256" key="4">
    <source>
        <dbReference type="ARBA" id="ARBA00022858"/>
    </source>
</evidence>
<name>A0AAD7S573_9TELE</name>
<evidence type="ECO:0000256" key="6">
    <source>
        <dbReference type="SAM" id="MobiDB-lite"/>
    </source>
</evidence>
<dbReference type="PRINTS" id="PR00365">
    <property type="entry name" value="ENDOTHELIN"/>
</dbReference>
<comment type="caution">
    <text evidence="8">The sequence shown here is derived from an EMBL/GenBank/DDBJ whole genome shotgun (WGS) entry which is preliminary data.</text>
</comment>
<dbReference type="GO" id="GO:0014826">
    <property type="term" value="P:vein smooth muscle contraction"/>
    <property type="evidence" value="ECO:0007669"/>
    <property type="project" value="TreeGrafter"/>
</dbReference>
<feature type="region of interest" description="Disordered" evidence="6">
    <location>
        <begin position="103"/>
        <end position="124"/>
    </location>
</feature>
<accession>A0AAD7S573</accession>